<dbReference type="RefSeq" id="WP_189112730.1">
    <property type="nucleotide sequence ID" value="NZ_BMQC01000002.1"/>
</dbReference>
<name>A0A8J3FF95_9ACTN</name>
<evidence type="ECO:0008006" key="3">
    <source>
        <dbReference type="Google" id="ProtNLM"/>
    </source>
</evidence>
<sequence>MTDTVAAALARVRGPAAPVRHNARTIAALTGNPDCRRRAVLDAAGVDKTALAQYVGHPARYGQSPFAIIRGHAFEARVKADGYAALRALVAAKLPGADVAGPAVDLGDGGADNAARYARTRAVLGGDEVALADHPLLRLSVAGQHVYLEPDLVACRVAGRLHVVEVKSFPVLDGRADPAKVAAAAVQAAVYVLGLRELRAAGGADPDAVATDALLVCPRDFGHEPTVAVLDLRRQVAVLRRQLRRLARVADLLADLPADFTVDLGGEGGAPARPPGAVAAALARLAARYTPDCLAACELAYHCRAEAAGSTAALGPAVREELGGVPDVAAVLAYADGAPPADPTQAEAAAVLRRAARLRAEALAGAAVWEC</sequence>
<evidence type="ECO:0000313" key="2">
    <source>
        <dbReference type="Proteomes" id="UP000662200"/>
    </source>
</evidence>
<dbReference type="Proteomes" id="UP000662200">
    <property type="component" value="Unassembled WGS sequence"/>
</dbReference>
<accession>A0A8J3FF95</accession>
<protein>
    <recommendedName>
        <fullName evidence="3">Secreted protein</fullName>
    </recommendedName>
</protein>
<gene>
    <name evidence="1" type="ORF">GCM10010124_07200</name>
</gene>
<organism evidence="1 2">
    <name type="scientific">Pilimelia terevasa</name>
    <dbReference type="NCBI Taxonomy" id="53372"/>
    <lineage>
        <taxon>Bacteria</taxon>
        <taxon>Bacillati</taxon>
        <taxon>Actinomycetota</taxon>
        <taxon>Actinomycetes</taxon>
        <taxon>Micromonosporales</taxon>
        <taxon>Micromonosporaceae</taxon>
        <taxon>Pilimelia</taxon>
    </lineage>
</organism>
<keyword evidence="2" id="KW-1185">Reference proteome</keyword>
<comment type="caution">
    <text evidence="1">The sequence shown here is derived from an EMBL/GenBank/DDBJ whole genome shotgun (WGS) entry which is preliminary data.</text>
</comment>
<reference evidence="1" key="1">
    <citation type="journal article" date="2014" name="Int. J. Syst. Evol. Microbiol.">
        <title>Complete genome sequence of Corynebacterium casei LMG S-19264T (=DSM 44701T), isolated from a smear-ripened cheese.</title>
        <authorList>
            <consortium name="US DOE Joint Genome Institute (JGI-PGF)"/>
            <person name="Walter F."/>
            <person name="Albersmeier A."/>
            <person name="Kalinowski J."/>
            <person name="Ruckert C."/>
        </authorList>
    </citation>
    <scope>NUCLEOTIDE SEQUENCE</scope>
    <source>
        <strain evidence="1">JCM 3091</strain>
    </source>
</reference>
<dbReference type="EMBL" id="BMQC01000002">
    <property type="protein sequence ID" value="GGK17217.1"/>
    <property type="molecule type" value="Genomic_DNA"/>
</dbReference>
<evidence type="ECO:0000313" key="1">
    <source>
        <dbReference type="EMBL" id="GGK17217.1"/>
    </source>
</evidence>
<proteinExistence type="predicted"/>
<dbReference type="AlphaFoldDB" id="A0A8J3FF95"/>
<reference evidence="1" key="2">
    <citation type="submission" date="2020-09" db="EMBL/GenBank/DDBJ databases">
        <authorList>
            <person name="Sun Q."/>
            <person name="Ohkuma M."/>
        </authorList>
    </citation>
    <scope>NUCLEOTIDE SEQUENCE</scope>
    <source>
        <strain evidence="1">JCM 3091</strain>
    </source>
</reference>